<evidence type="ECO:0000313" key="1">
    <source>
        <dbReference type="EMBL" id="SDB45584.1"/>
    </source>
</evidence>
<protein>
    <submittedName>
        <fullName evidence="1">Cytochrome C</fullName>
    </submittedName>
</protein>
<proteinExistence type="predicted"/>
<name>A0A1G6DK79_9HYPH</name>
<organism evidence="1 2">
    <name type="scientific">Bauldia litoralis</name>
    <dbReference type="NCBI Taxonomy" id="665467"/>
    <lineage>
        <taxon>Bacteria</taxon>
        <taxon>Pseudomonadati</taxon>
        <taxon>Pseudomonadota</taxon>
        <taxon>Alphaproteobacteria</taxon>
        <taxon>Hyphomicrobiales</taxon>
        <taxon>Kaistiaceae</taxon>
        <taxon>Bauldia</taxon>
    </lineage>
</organism>
<accession>A0A1G6DK79</accession>
<dbReference type="STRING" id="665467.SAMN02982931_03529"/>
<dbReference type="GO" id="GO:0005506">
    <property type="term" value="F:iron ion binding"/>
    <property type="evidence" value="ECO:0007669"/>
    <property type="project" value="InterPro"/>
</dbReference>
<dbReference type="EMBL" id="FMXQ01000007">
    <property type="protein sequence ID" value="SDB45584.1"/>
    <property type="molecule type" value="Genomic_DNA"/>
</dbReference>
<evidence type="ECO:0000313" key="2">
    <source>
        <dbReference type="Proteomes" id="UP000199071"/>
    </source>
</evidence>
<keyword evidence="2" id="KW-1185">Reference proteome</keyword>
<dbReference type="Gene3D" id="1.20.120.10">
    <property type="entry name" value="Cytochrome c/b562"/>
    <property type="match status" value="1"/>
</dbReference>
<dbReference type="PROSITE" id="PS51009">
    <property type="entry name" value="CYTCII"/>
    <property type="match status" value="1"/>
</dbReference>
<reference evidence="1 2" key="1">
    <citation type="submission" date="2016-10" db="EMBL/GenBank/DDBJ databases">
        <authorList>
            <person name="de Groot N.N."/>
        </authorList>
    </citation>
    <scope>NUCLEOTIDE SEQUENCE [LARGE SCALE GENOMIC DNA]</scope>
    <source>
        <strain evidence="1 2">ATCC 35022</strain>
    </source>
</reference>
<dbReference type="GO" id="GO:0022900">
    <property type="term" value="P:electron transport chain"/>
    <property type="evidence" value="ECO:0007669"/>
    <property type="project" value="InterPro"/>
</dbReference>
<gene>
    <name evidence="1" type="ORF">SAMN02982931_03529</name>
</gene>
<dbReference type="GO" id="GO:0020037">
    <property type="term" value="F:heme binding"/>
    <property type="evidence" value="ECO:0007669"/>
    <property type="project" value="InterPro"/>
</dbReference>
<dbReference type="GO" id="GO:0009055">
    <property type="term" value="F:electron transfer activity"/>
    <property type="evidence" value="ECO:0007669"/>
    <property type="project" value="InterPro"/>
</dbReference>
<dbReference type="SUPFAM" id="SSF47175">
    <property type="entry name" value="Cytochromes"/>
    <property type="match status" value="1"/>
</dbReference>
<dbReference type="InterPro" id="IPR010980">
    <property type="entry name" value="Cyt_c/b562"/>
</dbReference>
<dbReference type="Pfam" id="PF01322">
    <property type="entry name" value="Cytochrom_C_2"/>
    <property type="match status" value="1"/>
</dbReference>
<dbReference type="InterPro" id="IPR002321">
    <property type="entry name" value="Cyt_c_II"/>
</dbReference>
<sequence>MRFASISIAAVVAIAGAVGGVFAHGGATGIVGDRMNGMMDMAQSVKTLSQSFAGGAFDPAVVRQAARVIEGHAGETMLQLFPEGSLDSPSVATPEIWTNWTEFSRLAIRLRQLAAELVAAADRDGSPPVPAPVVSGPEAPGDMWASLDERALLGLKPQPRVSTRATEAPAEIGPSPQALFAEITDACASCHAAFREAN</sequence>
<dbReference type="Proteomes" id="UP000199071">
    <property type="component" value="Unassembled WGS sequence"/>
</dbReference>
<dbReference type="AlphaFoldDB" id="A0A1G6DK79"/>